<protein>
    <submittedName>
        <fullName evidence="1">Uncharacterized protein</fullName>
    </submittedName>
</protein>
<feature type="non-terminal residue" evidence="1">
    <location>
        <position position="1"/>
    </location>
</feature>
<reference evidence="1" key="1">
    <citation type="journal article" date="2014" name="Front. Microbiol.">
        <title>High frequency of phylogenetically diverse reductive dehalogenase-homologous genes in deep subseafloor sedimentary metagenomes.</title>
        <authorList>
            <person name="Kawai M."/>
            <person name="Futagami T."/>
            <person name="Toyoda A."/>
            <person name="Takaki Y."/>
            <person name="Nishi S."/>
            <person name="Hori S."/>
            <person name="Arai W."/>
            <person name="Tsubouchi T."/>
            <person name="Morono Y."/>
            <person name="Uchiyama I."/>
            <person name="Ito T."/>
            <person name="Fujiyama A."/>
            <person name="Inagaki F."/>
            <person name="Takami H."/>
        </authorList>
    </citation>
    <scope>NUCLEOTIDE SEQUENCE</scope>
    <source>
        <strain evidence="1">Expedition CK06-06</strain>
    </source>
</reference>
<dbReference type="AlphaFoldDB" id="X0ZPI8"/>
<sequence>SKQIDYILNASKKQKITVDNEKKANPTHIEFFCSTLIKVINQTMLGNVLIYQEEQMTAEQLAKKVLHLWDEKWVAGKYEDKERRPKDWSYNNRFSNMKHLTG</sequence>
<name>X0ZPI8_9ZZZZ</name>
<comment type="caution">
    <text evidence="1">The sequence shown here is derived from an EMBL/GenBank/DDBJ whole genome shotgun (WGS) entry which is preliminary data.</text>
</comment>
<evidence type="ECO:0000313" key="1">
    <source>
        <dbReference type="EMBL" id="GAG50116.1"/>
    </source>
</evidence>
<accession>X0ZPI8</accession>
<proteinExistence type="predicted"/>
<organism evidence="1">
    <name type="scientific">marine sediment metagenome</name>
    <dbReference type="NCBI Taxonomy" id="412755"/>
    <lineage>
        <taxon>unclassified sequences</taxon>
        <taxon>metagenomes</taxon>
        <taxon>ecological metagenomes</taxon>
    </lineage>
</organism>
<gene>
    <name evidence="1" type="ORF">S01H1_75543</name>
</gene>
<dbReference type="EMBL" id="BARS01050630">
    <property type="protein sequence ID" value="GAG50116.1"/>
    <property type="molecule type" value="Genomic_DNA"/>
</dbReference>